<evidence type="ECO:0000256" key="1">
    <source>
        <dbReference type="SAM" id="MobiDB-lite"/>
    </source>
</evidence>
<dbReference type="GeneID" id="66930557"/>
<dbReference type="RefSeq" id="XP_043130108.1">
    <property type="nucleotide sequence ID" value="XM_043274173.1"/>
</dbReference>
<organism evidence="2 3">
    <name type="scientific">Aspergillus viridinutans</name>
    <dbReference type="NCBI Taxonomy" id="75553"/>
    <lineage>
        <taxon>Eukaryota</taxon>
        <taxon>Fungi</taxon>
        <taxon>Dikarya</taxon>
        <taxon>Ascomycota</taxon>
        <taxon>Pezizomycotina</taxon>
        <taxon>Eurotiomycetes</taxon>
        <taxon>Eurotiomycetidae</taxon>
        <taxon>Eurotiales</taxon>
        <taxon>Aspergillaceae</taxon>
        <taxon>Aspergillus</taxon>
        <taxon>Aspergillus subgen. Fumigati</taxon>
    </lineage>
</organism>
<feature type="compositionally biased region" description="Polar residues" evidence="1">
    <location>
        <begin position="29"/>
        <end position="52"/>
    </location>
</feature>
<protein>
    <submittedName>
        <fullName evidence="2">Uncharacterized protein</fullName>
    </submittedName>
</protein>
<dbReference type="EMBL" id="BOPL01000012">
    <property type="protein sequence ID" value="GIK06922.1"/>
    <property type="molecule type" value="Genomic_DNA"/>
</dbReference>
<keyword evidence="3" id="KW-1185">Reference proteome</keyword>
<comment type="caution">
    <text evidence="2">The sequence shown here is derived from an EMBL/GenBank/DDBJ whole genome shotgun (WGS) entry which is preliminary data.</text>
</comment>
<dbReference type="Proteomes" id="UP000710440">
    <property type="component" value="Unassembled WGS sequence"/>
</dbReference>
<dbReference type="AlphaFoldDB" id="A0A9P3C3H7"/>
<dbReference type="OrthoDB" id="1600564at2759"/>
<feature type="region of interest" description="Disordered" evidence="1">
    <location>
        <begin position="24"/>
        <end position="52"/>
    </location>
</feature>
<sequence>MAYEDEVSIALAASTISTDAANPIKRASDTTGDSYSQTGFSTSGEQPSVSSPMGNPALGEYFMVLVPEIPTHMKPGTGTTAGGVNWVGHLTTAGNTSLVLSYDLAVGGATIDDLAGDIYKLRGRTPIFIKQGDWAIEHSATYLAVYNQQLAAMVERFKSSNAGVTAVLYDSWSFMTKALDNPTEYGFPDATCINKDGSSRVCWNDYYPGTKYHQHQAQDTKASLATPWCVVILGAAL</sequence>
<dbReference type="InterPro" id="IPR036514">
    <property type="entry name" value="SGNH_hydro_sf"/>
</dbReference>
<evidence type="ECO:0000313" key="3">
    <source>
        <dbReference type="Proteomes" id="UP000710440"/>
    </source>
</evidence>
<dbReference type="Gene3D" id="3.40.50.1110">
    <property type="entry name" value="SGNH hydrolase"/>
    <property type="match status" value="1"/>
</dbReference>
<accession>A0A9P3C3H7</accession>
<gene>
    <name evidence="2" type="ORF">Aspvir_002575</name>
</gene>
<name>A0A9P3C3H7_ASPVI</name>
<proteinExistence type="predicted"/>
<evidence type="ECO:0000313" key="2">
    <source>
        <dbReference type="EMBL" id="GIK06922.1"/>
    </source>
</evidence>
<reference evidence="2 3" key="1">
    <citation type="submission" date="2021-02" db="EMBL/GenBank/DDBJ databases">
        <title>Pan-genome distribution and transcriptional activeness of fungal secondary metabolism genes in Aspergillus section Fumigati.</title>
        <authorList>
            <person name="Takahashi H."/>
            <person name="Umemura M."/>
            <person name="Ninomiya A."/>
            <person name="Kusuya Y."/>
            <person name="Urayama S."/>
            <person name="Shimizu M."/>
            <person name="Watanabe A."/>
            <person name="Kamei K."/>
            <person name="Yaguchi T."/>
            <person name="Hagiwara D."/>
        </authorList>
    </citation>
    <scope>NUCLEOTIDE SEQUENCE [LARGE SCALE GENOMIC DNA]</scope>
    <source>
        <strain evidence="2 3">IFM 47045</strain>
    </source>
</reference>